<organism evidence="9 10">
    <name type="scientific">Duganella rivi</name>
    <dbReference type="NCBI Taxonomy" id="2666083"/>
    <lineage>
        <taxon>Bacteria</taxon>
        <taxon>Pseudomonadati</taxon>
        <taxon>Pseudomonadota</taxon>
        <taxon>Betaproteobacteria</taxon>
        <taxon>Burkholderiales</taxon>
        <taxon>Oxalobacteraceae</taxon>
        <taxon>Telluria group</taxon>
        <taxon>Duganella</taxon>
    </lineage>
</organism>
<dbReference type="GO" id="GO:0005886">
    <property type="term" value="C:plasma membrane"/>
    <property type="evidence" value="ECO:0007669"/>
    <property type="project" value="UniProtKB-SubCell"/>
</dbReference>
<dbReference type="AlphaFoldDB" id="A0A7X4GNC5"/>
<evidence type="ECO:0000256" key="7">
    <source>
        <dbReference type="ARBA" id="ARBA00023136"/>
    </source>
</evidence>
<feature type="transmembrane region" description="Helical" evidence="8">
    <location>
        <begin position="243"/>
        <end position="264"/>
    </location>
</feature>
<feature type="transmembrane region" description="Helical" evidence="8">
    <location>
        <begin position="76"/>
        <end position="97"/>
    </location>
</feature>
<dbReference type="InterPro" id="IPR003689">
    <property type="entry name" value="ZIP"/>
</dbReference>
<feature type="transmembrane region" description="Helical" evidence="8">
    <location>
        <begin position="276"/>
        <end position="294"/>
    </location>
</feature>
<keyword evidence="10" id="KW-1185">Reference proteome</keyword>
<evidence type="ECO:0000256" key="8">
    <source>
        <dbReference type="SAM" id="Phobius"/>
    </source>
</evidence>
<reference evidence="9 10" key="1">
    <citation type="submission" date="2019-12" db="EMBL/GenBank/DDBJ databases">
        <title>Novel species isolated from a subtropical stream in China.</title>
        <authorList>
            <person name="Lu H."/>
        </authorList>
    </citation>
    <scope>NUCLEOTIDE SEQUENCE [LARGE SCALE GENOMIC DNA]</scope>
    <source>
        <strain evidence="9 10">FT55W</strain>
    </source>
</reference>
<comment type="similarity">
    <text evidence="2">Belongs to the ZIP transporter (TC 2.A.5) family.</text>
</comment>
<evidence type="ECO:0000256" key="2">
    <source>
        <dbReference type="ARBA" id="ARBA00006939"/>
    </source>
</evidence>
<feature type="transmembrane region" description="Helical" evidence="8">
    <location>
        <begin position="183"/>
        <end position="205"/>
    </location>
</feature>
<evidence type="ECO:0000256" key="6">
    <source>
        <dbReference type="ARBA" id="ARBA00022989"/>
    </source>
</evidence>
<dbReference type="Proteomes" id="UP000450012">
    <property type="component" value="Unassembled WGS sequence"/>
</dbReference>
<feature type="transmembrane region" description="Helical" evidence="8">
    <location>
        <begin position="153"/>
        <end position="177"/>
    </location>
</feature>
<proteinExistence type="inferred from homology"/>
<keyword evidence="7 8" id="KW-0472">Membrane</keyword>
<dbReference type="PANTHER" id="PTHR11040:SF211">
    <property type="entry name" value="ZINC TRANSPORTER ZIP11"/>
    <property type="match status" value="1"/>
</dbReference>
<gene>
    <name evidence="9" type="ORF">GTP45_07750</name>
</gene>
<sequence length="295" mass="29614">MQGVRSLPAWRVLTGTAIAALGLLLLLRDGALLLADLPPLAHMALIGGLWAAAATAAGTLPILFAQNFFQRSYDAALGLGGGIMLAATSFSLVLPALSASRNAGAGAIGASLTVGGGILIGMALVMLLGHLVHSERILPAAGQRRTPAAMKRAWLFVAAVAIHNLPEGVAIGVGYGGVDVAKAHTLATGIAIQDIPEGLVVALALRSVGYGRVFSALLGAVSGLIEPVGAVAGALLIDASLTLLPWGLAGAAGAMLYVICHDVVPEAQRHGHCNTAAGSLVVGFIVMMVLDTALA</sequence>
<dbReference type="GO" id="GO:0005385">
    <property type="term" value="F:zinc ion transmembrane transporter activity"/>
    <property type="evidence" value="ECO:0007669"/>
    <property type="project" value="TreeGrafter"/>
</dbReference>
<feature type="transmembrane region" description="Helical" evidence="8">
    <location>
        <begin position="103"/>
        <end position="132"/>
    </location>
</feature>
<dbReference type="EMBL" id="WWCK01000002">
    <property type="protein sequence ID" value="MYM66720.1"/>
    <property type="molecule type" value="Genomic_DNA"/>
</dbReference>
<accession>A0A7X4GNC5</accession>
<evidence type="ECO:0000256" key="4">
    <source>
        <dbReference type="ARBA" id="ARBA00022692"/>
    </source>
</evidence>
<evidence type="ECO:0000256" key="5">
    <source>
        <dbReference type="ARBA" id="ARBA00022833"/>
    </source>
</evidence>
<feature type="transmembrane region" description="Helical" evidence="8">
    <location>
        <begin position="217"/>
        <end position="237"/>
    </location>
</feature>
<feature type="transmembrane region" description="Helical" evidence="8">
    <location>
        <begin position="45"/>
        <end position="64"/>
    </location>
</feature>
<protein>
    <submittedName>
        <fullName evidence="9">ZIP family metal transporter</fullName>
    </submittedName>
</protein>
<name>A0A7X4GNC5_9BURK</name>
<keyword evidence="6 8" id="KW-1133">Transmembrane helix</keyword>
<keyword evidence="4 8" id="KW-0812">Transmembrane</keyword>
<evidence type="ECO:0000313" key="10">
    <source>
        <dbReference type="Proteomes" id="UP000450012"/>
    </source>
</evidence>
<evidence type="ECO:0000256" key="1">
    <source>
        <dbReference type="ARBA" id="ARBA00004651"/>
    </source>
</evidence>
<comment type="caution">
    <text evidence="9">The sequence shown here is derived from an EMBL/GenBank/DDBJ whole genome shotgun (WGS) entry which is preliminary data.</text>
</comment>
<keyword evidence="3" id="KW-1003">Cell membrane</keyword>
<evidence type="ECO:0000313" key="9">
    <source>
        <dbReference type="EMBL" id="MYM66720.1"/>
    </source>
</evidence>
<dbReference type="RefSeq" id="WP_161013269.1">
    <property type="nucleotide sequence ID" value="NZ_WWCK01000002.1"/>
</dbReference>
<dbReference type="PANTHER" id="PTHR11040">
    <property type="entry name" value="ZINC/IRON TRANSPORTER"/>
    <property type="match status" value="1"/>
</dbReference>
<keyword evidence="5" id="KW-0862">Zinc</keyword>
<comment type="subcellular location">
    <subcellularLocation>
        <location evidence="1">Cell membrane</location>
        <topology evidence="1">Multi-pass membrane protein</topology>
    </subcellularLocation>
</comment>
<dbReference type="Pfam" id="PF02535">
    <property type="entry name" value="Zip"/>
    <property type="match status" value="1"/>
</dbReference>
<evidence type="ECO:0000256" key="3">
    <source>
        <dbReference type="ARBA" id="ARBA00022475"/>
    </source>
</evidence>